<protein>
    <submittedName>
        <fullName evidence="2">Uncharacterized protein</fullName>
    </submittedName>
</protein>
<name>A0A1M5KFG3_STRHI</name>
<gene>
    <name evidence="2" type="ORF">SAMN05444320_109236</name>
</gene>
<evidence type="ECO:0000313" key="2">
    <source>
        <dbReference type="EMBL" id="SHG50923.1"/>
    </source>
</evidence>
<evidence type="ECO:0000313" key="3">
    <source>
        <dbReference type="Proteomes" id="UP000184501"/>
    </source>
</evidence>
<organism evidence="2 3">
    <name type="scientific">Streptoalloteichus hindustanus</name>
    <dbReference type="NCBI Taxonomy" id="2017"/>
    <lineage>
        <taxon>Bacteria</taxon>
        <taxon>Bacillati</taxon>
        <taxon>Actinomycetota</taxon>
        <taxon>Actinomycetes</taxon>
        <taxon>Pseudonocardiales</taxon>
        <taxon>Pseudonocardiaceae</taxon>
        <taxon>Streptoalloteichus</taxon>
    </lineage>
</organism>
<feature type="region of interest" description="Disordered" evidence="1">
    <location>
        <begin position="66"/>
        <end position="90"/>
    </location>
</feature>
<sequence>MVGTVGFMRFAGSRPALLLTTAVVGPLLALGLSGCGALDSASNAVDKAQICSKAISAVTGFNPSLSDPARSVDEAQKKADELRRLADQTSDANLQRELREMADSLGQLKLSDVNPQNMAAWADQKVKQLDDLRRSCS</sequence>
<dbReference type="STRING" id="2017.SAMN05444320_109236"/>
<keyword evidence="3" id="KW-1185">Reference proteome</keyword>
<feature type="compositionally biased region" description="Basic and acidic residues" evidence="1">
    <location>
        <begin position="70"/>
        <end position="86"/>
    </location>
</feature>
<dbReference type="EMBL" id="FQVN01000009">
    <property type="protein sequence ID" value="SHG50923.1"/>
    <property type="molecule type" value="Genomic_DNA"/>
</dbReference>
<reference evidence="2 3" key="1">
    <citation type="submission" date="2016-11" db="EMBL/GenBank/DDBJ databases">
        <authorList>
            <person name="Jaros S."/>
            <person name="Januszkiewicz K."/>
            <person name="Wedrychowicz H."/>
        </authorList>
    </citation>
    <scope>NUCLEOTIDE SEQUENCE [LARGE SCALE GENOMIC DNA]</scope>
    <source>
        <strain evidence="2 3">DSM 44523</strain>
    </source>
</reference>
<evidence type="ECO:0000256" key="1">
    <source>
        <dbReference type="SAM" id="MobiDB-lite"/>
    </source>
</evidence>
<dbReference type="AlphaFoldDB" id="A0A1M5KFG3"/>
<dbReference type="Proteomes" id="UP000184501">
    <property type="component" value="Unassembled WGS sequence"/>
</dbReference>
<proteinExistence type="predicted"/>
<accession>A0A1M5KFG3</accession>